<feature type="compositionally biased region" description="Polar residues" evidence="1">
    <location>
        <begin position="135"/>
        <end position="144"/>
    </location>
</feature>
<feature type="region of interest" description="Disordered" evidence="1">
    <location>
        <begin position="188"/>
        <end position="218"/>
    </location>
</feature>
<dbReference type="EMBL" id="JAFNEN010000948">
    <property type="protein sequence ID" value="KAG8175815.1"/>
    <property type="molecule type" value="Genomic_DNA"/>
</dbReference>
<comment type="caution">
    <text evidence="2">The sequence shown here is derived from an EMBL/GenBank/DDBJ whole genome shotgun (WGS) entry which is preliminary data.</text>
</comment>
<feature type="region of interest" description="Disordered" evidence="1">
    <location>
        <begin position="128"/>
        <end position="157"/>
    </location>
</feature>
<feature type="compositionally biased region" description="Polar residues" evidence="1">
    <location>
        <begin position="47"/>
        <end position="67"/>
    </location>
</feature>
<name>A0AAV6TUS4_9ARAC</name>
<dbReference type="AlphaFoldDB" id="A0AAV6TUS4"/>
<reference evidence="2 3" key="1">
    <citation type="journal article" date="2022" name="Nat. Ecol. Evol.">
        <title>A masculinizing supergene underlies an exaggerated male reproductive morph in a spider.</title>
        <authorList>
            <person name="Hendrickx F."/>
            <person name="De Corte Z."/>
            <person name="Sonet G."/>
            <person name="Van Belleghem S.M."/>
            <person name="Kostlbacher S."/>
            <person name="Vangestel C."/>
        </authorList>
    </citation>
    <scope>NUCLEOTIDE SEQUENCE [LARGE SCALE GENOMIC DNA]</scope>
    <source>
        <strain evidence="2">W744_W776</strain>
    </source>
</reference>
<feature type="compositionally biased region" description="Basic and acidic residues" evidence="1">
    <location>
        <begin position="188"/>
        <end position="202"/>
    </location>
</feature>
<feature type="compositionally biased region" description="Basic and acidic residues" evidence="1">
    <location>
        <begin position="87"/>
        <end position="99"/>
    </location>
</feature>
<evidence type="ECO:0000313" key="3">
    <source>
        <dbReference type="Proteomes" id="UP000827092"/>
    </source>
</evidence>
<keyword evidence="3" id="KW-1185">Reference proteome</keyword>
<dbReference type="Proteomes" id="UP000827092">
    <property type="component" value="Unassembled WGS sequence"/>
</dbReference>
<gene>
    <name evidence="2" type="ORF">JTE90_013366</name>
</gene>
<proteinExistence type="predicted"/>
<evidence type="ECO:0008006" key="4">
    <source>
        <dbReference type="Google" id="ProtNLM"/>
    </source>
</evidence>
<accession>A0AAV6TUS4</accession>
<feature type="region of interest" description="Disordered" evidence="1">
    <location>
        <begin position="274"/>
        <end position="328"/>
    </location>
</feature>
<evidence type="ECO:0000313" key="2">
    <source>
        <dbReference type="EMBL" id="KAG8175815.1"/>
    </source>
</evidence>
<feature type="region of interest" description="Disordered" evidence="1">
    <location>
        <begin position="47"/>
        <end position="100"/>
    </location>
</feature>
<organism evidence="2 3">
    <name type="scientific">Oedothorax gibbosus</name>
    <dbReference type="NCBI Taxonomy" id="931172"/>
    <lineage>
        <taxon>Eukaryota</taxon>
        <taxon>Metazoa</taxon>
        <taxon>Ecdysozoa</taxon>
        <taxon>Arthropoda</taxon>
        <taxon>Chelicerata</taxon>
        <taxon>Arachnida</taxon>
        <taxon>Araneae</taxon>
        <taxon>Araneomorphae</taxon>
        <taxon>Entelegynae</taxon>
        <taxon>Araneoidea</taxon>
        <taxon>Linyphiidae</taxon>
        <taxon>Erigoninae</taxon>
        <taxon>Oedothorax</taxon>
    </lineage>
</organism>
<sequence length="328" mass="35972">MPFAERGPRSGCNHCIPGTPWPPGCPTEIHQPFRLAHLDPSWSPTFTQSQGATYSRTLTPCQSSDNVNHPDADLEAQLPSVTPNHLPEPHLRKSSHQEPPHVSCALLPELNTQALSPNIPVKQKVDAQLTPPSPLHTSRTNDLSCSPKDAPPPSHSDEDWTCGFCEAHFTNRKDCDSNLSDIHILSQEREEFSPTRKTEHSDSPISHSPRHSPPAPSLVDLDNALFNIFNTPLPPKTKLVRCQSCGLQFDNLLKLRSHKLSHHLMPVTSVPALMTSNTTSPAETQSPSTPTTSMEVTELSAQATKSPQPDVESSNNPPAPFTQRLARD</sequence>
<evidence type="ECO:0000256" key="1">
    <source>
        <dbReference type="SAM" id="MobiDB-lite"/>
    </source>
</evidence>
<protein>
    <recommendedName>
        <fullName evidence="4">C2H2-type domain-containing protein</fullName>
    </recommendedName>
</protein>
<feature type="compositionally biased region" description="Polar residues" evidence="1">
    <location>
        <begin position="274"/>
        <end position="316"/>
    </location>
</feature>